<dbReference type="STRING" id="1223545.GS4_07_01180"/>
<dbReference type="PANTHER" id="PTHR39332">
    <property type="entry name" value="BLL4707 PROTEIN"/>
    <property type="match status" value="1"/>
</dbReference>
<dbReference type="Pfam" id="PF13350">
    <property type="entry name" value="Y_phosphatase3"/>
    <property type="match status" value="1"/>
</dbReference>
<protein>
    <recommendedName>
        <fullName evidence="3">Tyrosine specific protein phosphatases domain-containing protein</fullName>
    </recommendedName>
</protein>
<dbReference type="Gene3D" id="3.90.190.10">
    <property type="entry name" value="Protein tyrosine phosphatase superfamily"/>
    <property type="match status" value="1"/>
</dbReference>
<sequence length="387" mass="41217">MTTADTDRDVAGLLGFRYVEGLRTDDGRRVRSRVLMRSATPQFVPAAEAKRFVEVAGLRSIVDLRLPHEVAAEGSGGFSASGVRITNVPFAVGTRVSATSAVAPMLDADPLVGTYLGYLAAHDAIRGLVAELLRDDALPLMVHCTVGKDRTGVAVAILLDAIGVLRSEISRDYVAKVADVGAMMDRLRTMASYGDAVDVYPPQAYTALAATMHRFLAWVDELHGGTRAYLSSIGVGDDEVRLLADRLLETDDQPPAHQVIRHTLVDADPDSAWAIVGDVGGVHRWIPGLSDCAVDGDVRSVTFADGSVAHERIQSHDDDARAYEYTYLDGPIPLDAYVSTISVGPPVRGGGRTLIVWDAAMHADAATAGAVADLYDAGIATLVERLD</sequence>
<gene>
    <name evidence="1" type="ORF">GS4_07_01180</name>
</gene>
<dbReference type="AlphaFoldDB" id="M0QG12"/>
<organism evidence="1 2">
    <name type="scientific">Gordonia soli NBRC 108243</name>
    <dbReference type="NCBI Taxonomy" id="1223545"/>
    <lineage>
        <taxon>Bacteria</taxon>
        <taxon>Bacillati</taxon>
        <taxon>Actinomycetota</taxon>
        <taxon>Actinomycetes</taxon>
        <taxon>Mycobacteriales</taxon>
        <taxon>Gordoniaceae</taxon>
        <taxon>Gordonia</taxon>
    </lineage>
</organism>
<dbReference type="EMBL" id="BANX01000007">
    <property type="protein sequence ID" value="GAC67369.1"/>
    <property type="molecule type" value="Genomic_DNA"/>
</dbReference>
<dbReference type="InterPro" id="IPR019587">
    <property type="entry name" value="Polyketide_cyclase/dehydratase"/>
</dbReference>
<dbReference type="PROSITE" id="PS00383">
    <property type="entry name" value="TYR_PHOSPHATASE_1"/>
    <property type="match status" value="1"/>
</dbReference>
<evidence type="ECO:0000313" key="1">
    <source>
        <dbReference type="EMBL" id="GAC67369.1"/>
    </source>
</evidence>
<dbReference type="OrthoDB" id="1188001at2"/>
<evidence type="ECO:0000313" key="2">
    <source>
        <dbReference type="Proteomes" id="UP000011666"/>
    </source>
</evidence>
<reference evidence="1 2" key="1">
    <citation type="submission" date="2013-01" db="EMBL/GenBank/DDBJ databases">
        <title>Whole genome shotgun sequence of Gordonia soli NBRC 108243.</title>
        <authorList>
            <person name="Isaki-Nakamura S."/>
            <person name="Hosoyama A."/>
            <person name="Tsuchikane K."/>
            <person name="Ando Y."/>
            <person name="Baba S."/>
            <person name="Ohji S."/>
            <person name="Hamada M."/>
            <person name="Tamura T."/>
            <person name="Yamazoe A."/>
            <person name="Yamazaki S."/>
            <person name="Fujita N."/>
        </authorList>
    </citation>
    <scope>NUCLEOTIDE SEQUENCE [LARGE SCALE GENOMIC DNA]</scope>
    <source>
        <strain evidence="1 2">NBRC 108243</strain>
    </source>
</reference>
<dbReference type="SUPFAM" id="SSF52799">
    <property type="entry name" value="(Phosphotyrosine protein) phosphatases II"/>
    <property type="match status" value="1"/>
</dbReference>
<evidence type="ECO:0008006" key="3">
    <source>
        <dbReference type="Google" id="ProtNLM"/>
    </source>
</evidence>
<dbReference type="eggNOG" id="COG2365">
    <property type="taxonomic scope" value="Bacteria"/>
</dbReference>
<comment type="caution">
    <text evidence="1">The sequence shown here is derived from an EMBL/GenBank/DDBJ whole genome shotgun (WGS) entry which is preliminary data.</text>
</comment>
<dbReference type="RefSeq" id="WP_007618464.1">
    <property type="nucleotide sequence ID" value="NZ_BANX01000007.1"/>
</dbReference>
<dbReference type="PANTHER" id="PTHR39332:SF7">
    <property type="entry name" value="SRPBCC FAMILY PROTEIN"/>
    <property type="match status" value="1"/>
</dbReference>
<dbReference type="Gene3D" id="3.30.530.20">
    <property type="match status" value="1"/>
</dbReference>
<dbReference type="InterPro" id="IPR016130">
    <property type="entry name" value="Tyr_Pase_AS"/>
</dbReference>
<keyword evidence="2" id="KW-1185">Reference proteome</keyword>
<dbReference type="SUPFAM" id="SSF55961">
    <property type="entry name" value="Bet v1-like"/>
    <property type="match status" value="1"/>
</dbReference>
<proteinExistence type="predicted"/>
<dbReference type="CDD" id="cd07821">
    <property type="entry name" value="PYR_PYL_RCAR_like"/>
    <property type="match status" value="1"/>
</dbReference>
<accession>M0QG12</accession>
<dbReference type="eggNOG" id="COG4276">
    <property type="taxonomic scope" value="Bacteria"/>
</dbReference>
<dbReference type="Proteomes" id="UP000011666">
    <property type="component" value="Unassembled WGS sequence"/>
</dbReference>
<dbReference type="InterPro" id="IPR023393">
    <property type="entry name" value="START-like_dom_sf"/>
</dbReference>
<dbReference type="Pfam" id="PF10604">
    <property type="entry name" value="Polyketide_cyc2"/>
    <property type="match status" value="1"/>
</dbReference>
<dbReference type="InterPro" id="IPR029021">
    <property type="entry name" value="Prot-tyrosine_phosphatase-like"/>
</dbReference>
<dbReference type="GO" id="GO:0004721">
    <property type="term" value="F:phosphoprotein phosphatase activity"/>
    <property type="evidence" value="ECO:0007669"/>
    <property type="project" value="InterPro"/>
</dbReference>
<name>M0QG12_9ACTN</name>
<dbReference type="InterPro" id="IPR026893">
    <property type="entry name" value="Tyr/Ser_Pase_IphP-type"/>
</dbReference>